<dbReference type="RefSeq" id="WP_345648348.1">
    <property type="nucleotide sequence ID" value="NZ_BAABEP010000025.1"/>
</dbReference>
<reference evidence="4" key="1">
    <citation type="journal article" date="2019" name="Int. J. Syst. Evol. Microbiol.">
        <title>The Global Catalogue of Microorganisms (GCM) 10K type strain sequencing project: providing services to taxonomists for standard genome sequencing and annotation.</title>
        <authorList>
            <consortium name="The Broad Institute Genomics Platform"/>
            <consortium name="The Broad Institute Genome Sequencing Center for Infectious Disease"/>
            <person name="Wu L."/>
            <person name="Ma J."/>
        </authorList>
    </citation>
    <scope>NUCLEOTIDE SEQUENCE [LARGE SCALE GENOMIC DNA]</scope>
    <source>
        <strain evidence="4">JCM 30846</strain>
    </source>
</reference>
<dbReference type="EMBL" id="BAABEP010000025">
    <property type="protein sequence ID" value="GAA3736365.1"/>
    <property type="molecule type" value="Genomic_DNA"/>
</dbReference>
<feature type="region of interest" description="Disordered" evidence="1">
    <location>
        <begin position="278"/>
        <end position="297"/>
    </location>
</feature>
<feature type="transmembrane region" description="Helical" evidence="2">
    <location>
        <begin position="21"/>
        <end position="42"/>
    </location>
</feature>
<sequence length="516" mass="55630">MKLLHVLKALFRWPPGNFLKTLLAVLGIAVVGLAGWRAVVWFTPEAHPSCGPPGVARYGEADECVGVTDGSYTFAPYLKDVTGRIHTANASVVKDAARHPYATVALMIPMIADSGTDQQQILEEVQGAYAAQWRANHSDNTATPPIRLVLANPGRGYAEGEKVSDQLARMARSGKDSLRAVAGFNLSQDATKRTIRRLTRTYGIPVVEGPVTADDLSNTAADPNRFPNLVRVAPDNKDQATALARYRKADPGEAMIVEDSRTDDPYINTLKRAFEDLAPHARTEPYRSPEDEAAPGNLSNTFGQKLANICVARANVIYFAGRPVQLRQFVNALGARGCPKDYTVISGSNASLLAEDRDLDWNALKSGITVEYAALAHPEAWENRKSPPTTGGSPTDYAAFTDALRDSGLPDVRLADSRTIIAHDSVWTAIREIRNVTLGNDVTVPSLREVGAARDNMHGLTPVKGASGWICLDNNGNAYDKAVAVVRLDPADKKARFAGLAWPVGHPPPADCTAPQ</sequence>
<protein>
    <submittedName>
        <fullName evidence="3">ABC transporter substrate-binding protein</fullName>
    </submittedName>
</protein>
<dbReference type="Proteomes" id="UP001499884">
    <property type="component" value="Unassembled WGS sequence"/>
</dbReference>
<dbReference type="InterPro" id="IPR028082">
    <property type="entry name" value="Peripla_BP_I"/>
</dbReference>
<organism evidence="3 4">
    <name type="scientific">Streptomyces tremellae</name>
    <dbReference type="NCBI Taxonomy" id="1124239"/>
    <lineage>
        <taxon>Bacteria</taxon>
        <taxon>Bacillati</taxon>
        <taxon>Actinomycetota</taxon>
        <taxon>Actinomycetes</taxon>
        <taxon>Kitasatosporales</taxon>
        <taxon>Streptomycetaceae</taxon>
        <taxon>Streptomyces</taxon>
    </lineage>
</organism>
<feature type="compositionally biased region" description="Basic and acidic residues" evidence="1">
    <location>
        <begin position="278"/>
        <end position="290"/>
    </location>
</feature>
<evidence type="ECO:0000256" key="1">
    <source>
        <dbReference type="SAM" id="MobiDB-lite"/>
    </source>
</evidence>
<evidence type="ECO:0000256" key="2">
    <source>
        <dbReference type="SAM" id="Phobius"/>
    </source>
</evidence>
<dbReference type="Gene3D" id="3.40.50.2300">
    <property type="match status" value="2"/>
</dbReference>
<keyword evidence="2" id="KW-1133">Transmembrane helix</keyword>
<proteinExistence type="predicted"/>
<keyword evidence="2" id="KW-0472">Membrane</keyword>
<gene>
    <name evidence="3" type="ORF">GCM10023082_36820</name>
</gene>
<name>A0ABP7FCF5_9ACTN</name>
<keyword evidence="4" id="KW-1185">Reference proteome</keyword>
<dbReference type="SUPFAM" id="SSF53822">
    <property type="entry name" value="Periplasmic binding protein-like I"/>
    <property type="match status" value="1"/>
</dbReference>
<keyword evidence="2" id="KW-0812">Transmembrane</keyword>
<evidence type="ECO:0000313" key="3">
    <source>
        <dbReference type="EMBL" id="GAA3736365.1"/>
    </source>
</evidence>
<comment type="caution">
    <text evidence="3">The sequence shown here is derived from an EMBL/GenBank/DDBJ whole genome shotgun (WGS) entry which is preliminary data.</text>
</comment>
<evidence type="ECO:0000313" key="4">
    <source>
        <dbReference type="Proteomes" id="UP001499884"/>
    </source>
</evidence>
<accession>A0ABP7FCF5</accession>